<accession>A0A645GVZ8</accession>
<dbReference type="PROSITE" id="PS00550">
    <property type="entry name" value="HEMERYTHRINS"/>
    <property type="match status" value="1"/>
</dbReference>
<reference evidence="5" key="1">
    <citation type="submission" date="2019-08" db="EMBL/GenBank/DDBJ databases">
        <authorList>
            <person name="Kucharzyk K."/>
            <person name="Murdoch R.W."/>
            <person name="Higgins S."/>
            <person name="Loffler F."/>
        </authorList>
    </citation>
    <scope>NUCLEOTIDE SEQUENCE</scope>
</reference>
<dbReference type="NCBIfam" id="TIGR02481">
    <property type="entry name" value="hemeryth_dom"/>
    <property type="match status" value="1"/>
</dbReference>
<keyword evidence="2" id="KW-0479">Metal-binding</keyword>
<dbReference type="PANTHER" id="PTHR37164:SF1">
    <property type="entry name" value="BACTERIOHEMERYTHRIN"/>
    <property type="match status" value="1"/>
</dbReference>
<dbReference type="InterPro" id="IPR012312">
    <property type="entry name" value="Hemerythrin-like"/>
</dbReference>
<evidence type="ECO:0000313" key="5">
    <source>
        <dbReference type="EMBL" id="MPN30212.1"/>
    </source>
</evidence>
<dbReference type="NCBIfam" id="NF033749">
    <property type="entry name" value="bact_hemeryth"/>
    <property type="match status" value="1"/>
</dbReference>
<proteinExistence type="inferred from homology"/>
<evidence type="ECO:0000259" key="4">
    <source>
        <dbReference type="Pfam" id="PF01814"/>
    </source>
</evidence>
<dbReference type="SUPFAM" id="SSF47188">
    <property type="entry name" value="Hemerythrin-like"/>
    <property type="match status" value="1"/>
</dbReference>
<feature type="domain" description="Hemerythrin-like" evidence="4">
    <location>
        <begin position="11"/>
        <end position="126"/>
    </location>
</feature>
<evidence type="ECO:0000256" key="1">
    <source>
        <dbReference type="ARBA" id="ARBA00010587"/>
    </source>
</evidence>
<name>A0A645GVZ8_9ZZZZ</name>
<sequence length="129" mass="15444">MFEWKDEYETGVPHVDEQHVKLFEIGNNAYDLLTNNLSIDKYDKILAIIEELGDYAIFHFKSEEDYMLSIGYKKFLSHKVQHDEFIKKVNSIDYSRIDYGQNEYILELLQFVHKWICEHILISDQGYTQ</sequence>
<protein>
    <submittedName>
        <fullName evidence="5">Bacteriohemerythrin</fullName>
    </submittedName>
</protein>
<dbReference type="AlphaFoldDB" id="A0A645GVZ8"/>
<evidence type="ECO:0000256" key="3">
    <source>
        <dbReference type="ARBA" id="ARBA00023004"/>
    </source>
</evidence>
<comment type="similarity">
    <text evidence="1">Belongs to the hemerythrin family.</text>
</comment>
<dbReference type="PANTHER" id="PTHR37164">
    <property type="entry name" value="BACTERIOHEMERYTHRIN"/>
    <property type="match status" value="1"/>
</dbReference>
<dbReference type="InterPro" id="IPR016131">
    <property type="entry name" value="Haemerythrin_Fe_BS"/>
</dbReference>
<organism evidence="5">
    <name type="scientific">bioreactor metagenome</name>
    <dbReference type="NCBI Taxonomy" id="1076179"/>
    <lineage>
        <taxon>unclassified sequences</taxon>
        <taxon>metagenomes</taxon>
        <taxon>ecological metagenomes</taxon>
    </lineage>
</organism>
<dbReference type="InterPro" id="IPR012827">
    <property type="entry name" value="Hemerythrin_metal-bd"/>
</dbReference>
<keyword evidence="3" id="KW-0408">Iron</keyword>
<gene>
    <name evidence="5" type="ORF">SDC9_177675</name>
</gene>
<dbReference type="InterPro" id="IPR050669">
    <property type="entry name" value="Hemerythrin"/>
</dbReference>
<dbReference type="CDD" id="cd12107">
    <property type="entry name" value="Hemerythrin"/>
    <property type="match status" value="1"/>
</dbReference>
<evidence type="ECO:0000256" key="2">
    <source>
        <dbReference type="ARBA" id="ARBA00022723"/>
    </source>
</evidence>
<dbReference type="GO" id="GO:0046872">
    <property type="term" value="F:metal ion binding"/>
    <property type="evidence" value="ECO:0007669"/>
    <property type="project" value="UniProtKB-KW"/>
</dbReference>
<comment type="caution">
    <text evidence="5">The sequence shown here is derived from an EMBL/GenBank/DDBJ whole genome shotgun (WGS) entry which is preliminary data.</text>
</comment>
<dbReference type="Gene3D" id="1.20.120.50">
    <property type="entry name" value="Hemerythrin-like"/>
    <property type="match status" value="1"/>
</dbReference>
<dbReference type="Pfam" id="PF01814">
    <property type="entry name" value="Hemerythrin"/>
    <property type="match status" value="1"/>
</dbReference>
<dbReference type="EMBL" id="VSSQ01081255">
    <property type="protein sequence ID" value="MPN30212.1"/>
    <property type="molecule type" value="Genomic_DNA"/>
</dbReference>
<dbReference type="InterPro" id="IPR035938">
    <property type="entry name" value="Hemerythrin-like_sf"/>
</dbReference>